<dbReference type="Proteomes" id="UP000247932">
    <property type="component" value="Unassembled WGS sequence"/>
</dbReference>
<gene>
    <name evidence="2" type="ORF">DKK70_15830</name>
</gene>
<evidence type="ECO:0000259" key="1">
    <source>
        <dbReference type="Pfam" id="PF13391"/>
    </source>
</evidence>
<dbReference type="AlphaFoldDB" id="A0A2V4E5J8"/>
<keyword evidence="3" id="KW-1185">Reference proteome</keyword>
<evidence type="ECO:0000313" key="2">
    <source>
        <dbReference type="EMBL" id="PXZ03687.1"/>
    </source>
</evidence>
<protein>
    <recommendedName>
        <fullName evidence="1">HNH nuclease domain-containing protein</fullName>
    </recommendedName>
</protein>
<name>A0A2V4E5J8_9GAMM</name>
<dbReference type="EMBL" id="QGLR01000018">
    <property type="protein sequence ID" value="PXZ03687.1"/>
    <property type="molecule type" value="Genomic_DNA"/>
</dbReference>
<reference evidence="2 3" key="1">
    <citation type="submission" date="2018-05" db="EMBL/GenBank/DDBJ databases">
        <title>Reference genomes for bee gut microbiota database.</title>
        <authorList>
            <person name="Ellegaard K.M."/>
        </authorList>
    </citation>
    <scope>NUCLEOTIDE SEQUENCE [LARGE SCALE GENOMIC DNA]</scope>
    <source>
        <strain evidence="2 3">ESL0182</strain>
    </source>
</reference>
<dbReference type="InterPro" id="IPR003615">
    <property type="entry name" value="HNH_nuc"/>
</dbReference>
<dbReference type="Pfam" id="PF13391">
    <property type="entry name" value="HNH_2"/>
    <property type="match status" value="1"/>
</dbReference>
<dbReference type="OrthoDB" id="529575at2"/>
<accession>A0A2V4E5J8</accession>
<evidence type="ECO:0000313" key="3">
    <source>
        <dbReference type="Proteomes" id="UP000247932"/>
    </source>
</evidence>
<feature type="domain" description="HNH nuclease" evidence="1">
    <location>
        <begin position="9"/>
        <end position="53"/>
    </location>
</feature>
<proteinExistence type="predicted"/>
<comment type="caution">
    <text evidence="2">The sequence shown here is derived from an EMBL/GenBank/DDBJ whole genome shotgun (WGS) entry which is preliminary data.</text>
</comment>
<sequence>MCGYDLRHDSVSIGLEAAHVKWKQHGGPCIVNNGLALCSLHHSAFDMGAIGLDCNLKIKVSSGVNGNQIVEKLFWDFDGKNILLPRMKSDYLHDRFIEWHVREVFRG</sequence>
<organism evidence="2 3">
    <name type="scientific">Gilliamella apicola</name>
    <dbReference type="NCBI Taxonomy" id="1196095"/>
    <lineage>
        <taxon>Bacteria</taxon>
        <taxon>Pseudomonadati</taxon>
        <taxon>Pseudomonadota</taxon>
        <taxon>Gammaproteobacteria</taxon>
        <taxon>Orbales</taxon>
        <taxon>Orbaceae</taxon>
        <taxon>Gilliamella</taxon>
    </lineage>
</organism>